<dbReference type="Proteomes" id="UP000253250">
    <property type="component" value="Unassembled WGS sequence"/>
</dbReference>
<dbReference type="Pfam" id="PF14706">
    <property type="entry name" value="Tnp_DNA_bind"/>
    <property type="match status" value="1"/>
</dbReference>
<dbReference type="GO" id="GO:0004803">
    <property type="term" value="F:transposase activity"/>
    <property type="evidence" value="ECO:0007669"/>
    <property type="project" value="InterPro"/>
</dbReference>
<dbReference type="PANTHER" id="PTHR37319">
    <property type="entry name" value="TRANSPOSASE"/>
    <property type="match status" value="1"/>
</dbReference>
<comment type="caution">
    <text evidence="3">The sequence shown here is derived from an EMBL/GenBank/DDBJ whole genome shotgun (WGS) entry which is preliminary data.</text>
</comment>
<proteinExistence type="predicted"/>
<reference evidence="3 4" key="1">
    <citation type="submission" date="2018-02" db="EMBL/GenBank/DDBJ databases">
        <title>Insights into the biology of acidophilic members of the Acidiferrobacteraceae family derived from comparative genomic analyses.</title>
        <authorList>
            <person name="Issotta F."/>
            <person name="Thyssen C."/>
            <person name="Mena C."/>
            <person name="Moya A."/>
            <person name="Bellenberg S."/>
            <person name="Sproer C."/>
            <person name="Covarrubias P.C."/>
            <person name="Sand W."/>
            <person name="Quatrini R."/>
            <person name="Vera M."/>
        </authorList>
    </citation>
    <scope>NUCLEOTIDE SEQUENCE [LARGE SCALE GENOMIC DNA]</scope>
    <source>
        <strain evidence="4">m-1</strain>
    </source>
</reference>
<dbReference type="InterPro" id="IPR054836">
    <property type="entry name" value="Tn5_transposase"/>
</dbReference>
<evidence type="ECO:0000313" key="3">
    <source>
        <dbReference type="EMBL" id="RCN55271.1"/>
    </source>
</evidence>
<feature type="domain" description="Transposase Tn5-like N-terminal" evidence="2">
    <location>
        <begin position="24"/>
        <end position="80"/>
    </location>
</feature>
<dbReference type="OrthoDB" id="5647367at2"/>
<dbReference type="InterPro" id="IPR012337">
    <property type="entry name" value="RNaseH-like_sf"/>
</dbReference>
<evidence type="ECO:0000259" key="1">
    <source>
        <dbReference type="Pfam" id="PF01609"/>
    </source>
</evidence>
<evidence type="ECO:0000313" key="4">
    <source>
        <dbReference type="Proteomes" id="UP000253250"/>
    </source>
</evidence>
<accession>A0A368HBA6</accession>
<dbReference type="Gene3D" id="1.10.740.10">
    <property type="entry name" value="Transferase Inhibitor Protein From Tn5, Chain"/>
    <property type="match status" value="1"/>
</dbReference>
<dbReference type="EMBL" id="PSYR01000004">
    <property type="protein sequence ID" value="RCN55271.1"/>
    <property type="molecule type" value="Genomic_DNA"/>
</dbReference>
<dbReference type="NCBIfam" id="NF033590">
    <property type="entry name" value="transpos_IS4_3"/>
    <property type="match status" value="1"/>
</dbReference>
<organism evidence="3 4">
    <name type="scientific">Acidiferrobacter thiooxydans</name>
    <dbReference type="NCBI Taxonomy" id="163359"/>
    <lineage>
        <taxon>Bacteria</taxon>
        <taxon>Pseudomonadati</taxon>
        <taxon>Pseudomonadota</taxon>
        <taxon>Gammaproteobacteria</taxon>
        <taxon>Acidiferrobacterales</taxon>
        <taxon>Acidiferrobacteraceae</taxon>
        <taxon>Acidiferrobacter</taxon>
    </lineage>
</organism>
<keyword evidence="4" id="KW-1185">Reference proteome</keyword>
<name>A0A368HBA6_9GAMM</name>
<dbReference type="InterPro" id="IPR014735">
    <property type="entry name" value="Transposase_Tn5-like_N"/>
</dbReference>
<feature type="domain" description="Transposase IS4-like" evidence="1">
    <location>
        <begin position="198"/>
        <end position="387"/>
    </location>
</feature>
<dbReference type="GO" id="GO:0003677">
    <property type="term" value="F:DNA binding"/>
    <property type="evidence" value="ECO:0007669"/>
    <property type="project" value="InterPro"/>
</dbReference>
<dbReference type="AlphaFoldDB" id="A0A368HBA6"/>
<dbReference type="PANTHER" id="PTHR37319:SF1">
    <property type="entry name" value="TRANSPOSASE TN5 DIMERISATION DOMAIN-CONTAINING PROTEIN"/>
    <property type="match status" value="1"/>
</dbReference>
<dbReference type="Gene3D" id="3.90.350.10">
    <property type="entry name" value="Transposase Inhibitor Protein From Tn5, Chain A, domain 1"/>
    <property type="match status" value="1"/>
</dbReference>
<dbReference type="Gene3D" id="1.10.246.40">
    <property type="entry name" value="Tn5 transposase, domain 1"/>
    <property type="match status" value="1"/>
</dbReference>
<dbReference type="InterPro" id="IPR047768">
    <property type="entry name" value="Tn5p-like"/>
</dbReference>
<dbReference type="InterPro" id="IPR038215">
    <property type="entry name" value="TN5-like_N_sf"/>
</dbReference>
<dbReference type="Pfam" id="PF01609">
    <property type="entry name" value="DDE_Tnp_1"/>
    <property type="match status" value="1"/>
</dbReference>
<evidence type="ECO:0008006" key="5">
    <source>
        <dbReference type="Google" id="ProtNLM"/>
    </source>
</evidence>
<gene>
    <name evidence="3" type="ORF">C4900_15665</name>
</gene>
<sequence length="511" mass="56176">MQKSRRCGDPDVRAIMEAGTESVEWVRQEFARADLSDKRLDRRLVKTAEYLAQSPGSPINEACGNWASTQAAYRLFNNAKASAAGILKPHWEATAARMAGCGGAVLVMQDTVFFSYGRHVRTRGLGPIGKSNAAHDRGLIMHNALAFTTSGVPLGIVSQSIWARGEIPEEDYQEKIERLQVTAIEEKESAKWLIALKETVERAPAGVPVVTVADRESDFFEFLTRAQDLQAHYLIRARTDRKLVPEDSAGCTRMLEALSDAPAWGSMTIEVPGNGSRKARTAAIEVRTAEVTIQPPPRRGAAQTSGSSEPVTVTLIGATESSPPAGVEPISWVLLTNLIVKDFASATEKVRWYGRRWGIEIWHKVLKSGCKVEDCLLEEALRLKRYLTLFSIIGVRLMHVTYLARAHPDRPATEVFSEEEVEALHIRVTRALPPQVLPRRCATWCACWAGSAATWAARGMANPASPCSGAAGRVFTRRSRHCVPINMSSARATRAERCATADESLHQPRSR</sequence>
<dbReference type="InterPro" id="IPR014737">
    <property type="entry name" value="Transposase_Tn5-like_C"/>
</dbReference>
<protein>
    <recommendedName>
        <fullName evidence="5">Transposase</fullName>
    </recommendedName>
</protein>
<evidence type="ECO:0000259" key="2">
    <source>
        <dbReference type="Pfam" id="PF14706"/>
    </source>
</evidence>
<dbReference type="InterPro" id="IPR002559">
    <property type="entry name" value="Transposase_11"/>
</dbReference>
<dbReference type="SUPFAM" id="SSF53098">
    <property type="entry name" value="Ribonuclease H-like"/>
    <property type="match status" value="1"/>
</dbReference>
<dbReference type="GO" id="GO:0006313">
    <property type="term" value="P:DNA transposition"/>
    <property type="evidence" value="ECO:0007669"/>
    <property type="project" value="InterPro"/>
</dbReference>